<sequence length="138" mass="14390">MCVVIPDQVSHTSSLRHHHYGSATFSVTSSQVTRGGAMANLGERYIYQRFPYVILNDTPSSSSGIDSDPSEASSGASQAVPLVPSTPPSPVPVTPPSPVSVTPPPPEVPSGSHGHSQQHSENPSAGRQQSSSPQRVPV</sequence>
<feature type="compositionally biased region" description="Pro residues" evidence="1">
    <location>
        <begin position="84"/>
        <end position="108"/>
    </location>
</feature>
<accession>A0A5N6MKX6</accession>
<organism evidence="2 3">
    <name type="scientific">Mikania micrantha</name>
    <name type="common">bitter vine</name>
    <dbReference type="NCBI Taxonomy" id="192012"/>
    <lineage>
        <taxon>Eukaryota</taxon>
        <taxon>Viridiplantae</taxon>
        <taxon>Streptophyta</taxon>
        <taxon>Embryophyta</taxon>
        <taxon>Tracheophyta</taxon>
        <taxon>Spermatophyta</taxon>
        <taxon>Magnoliopsida</taxon>
        <taxon>eudicotyledons</taxon>
        <taxon>Gunneridae</taxon>
        <taxon>Pentapetalae</taxon>
        <taxon>asterids</taxon>
        <taxon>campanulids</taxon>
        <taxon>Asterales</taxon>
        <taxon>Asteraceae</taxon>
        <taxon>Asteroideae</taxon>
        <taxon>Heliantheae alliance</taxon>
        <taxon>Eupatorieae</taxon>
        <taxon>Mikania</taxon>
    </lineage>
</organism>
<keyword evidence="3" id="KW-1185">Reference proteome</keyword>
<feature type="compositionally biased region" description="Low complexity" evidence="1">
    <location>
        <begin position="60"/>
        <end position="74"/>
    </location>
</feature>
<protein>
    <submittedName>
        <fullName evidence="2">Uncharacterized protein</fullName>
    </submittedName>
</protein>
<feature type="compositionally biased region" description="Low complexity" evidence="1">
    <location>
        <begin position="109"/>
        <end position="120"/>
    </location>
</feature>
<name>A0A5N6MKX6_9ASTR</name>
<feature type="region of interest" description="Disordered" evidence="1">
    <location>
        <begin position="57"/>
        <end position="138"/>
    </location>
</feature>
<feature type="compositionally biased region" description="Polar residues" evidence="1">
    <location>
        <begin position="121"/>
        <end position="138"/>
    </location>
</feature>
<gene>
    <name evidence="2" type="ORF">E3N88_29167</name>
</gene>
<dbReference type="AlphaFoldDB" id="A0A5N6MKX6"/>
<dbReference type="EMBL" id="SZYD01000015">
    <property type="protein sequence ID" value="KAD3639944.1"/>
    <property type="molecule type" value="Genomic_DNA"/>
</dbReference>
<evidence type="ECO:0000313" key="2">
    <source>
        <dbReference type="EMBL" id="KAD3639944.1"/>
    </source>
</evidence>
<evidence type="ECO:0000256" key="1">
    <source>
        <dbReference type="SAM" id="MobiDB-lite"/>
    </source>
</evidence>
<reference evidence="2 3" key="1">
    <citation type="submission" date="2019-05" db="EMBL/GenBank/DDBJ databases">
        <title>Mikania micrantha, genome provides insights into the molecular mechanism of rapid growth.</title>
        <authorList>
            <person name="Liu B."/>
        </authorList>
    </citation>
    <scope>NUCLEOTIDE SEQUENCE [LARGE SCALE GENOMIC DNA]</scope>
    <source>
        <strain evidence="2">NLD-2019</strain>
        <tissue evidence="2">Leaf</tissue>
    </source>
</reference>
<evidence type="ECO:0000313" key="3">
    <source>
        <dbReference type="Proteomes" id="UP000326396"/>
    </source>
</evidence>
<proteinExistence type="predicted"/>
<dbReference type="Proteomes" id="UP000326396">
    <property type="component" value="Linkage Group LG5"/>
</dbReference>
<comment type="caution">
    <text evidence="2">The sequence shown here is derived from an EMBL/GenBank/DDBJ whole genome shotgun (WGS) entry which is preliminary data.</text>
</comment>